<dbReference type="RefSeq" id="WP_041052640.1">
    <property type="nucleotide sequence ID" value="NZ_JXAK01000116.1"/>
</dbReference>
<evidence type="ECO:0000313" key="1">
    <source>
        <dbReference type="EMBL" id="KIL36090.1"/>
    </source>
</evidence>
<feature type="non-terminal residue" evidence="1">
    <location>
        <position position="171"/>
    </location>
</feature>
<keyword evidence="2" id="KW-1185">Reference proteome</keyword>
<accession>A0ABR5A4X1</accession>
<reference evidence="1 2" key="1">
    <citation type="submission" date="2014-12" db="EMBL/GenBank/DDBJ databases">
        <title>Draft genome sequence of Paenibacillus kamchatkensis strain B-2647.</title>
        <authorList>
            <person name="Karlyshev A.V."/>
            <person name="Kudryashova E.B."/>
        </authorList>
    </citation>
    <scope>NUCLEOTIDE SEQUENCE [LARGE SCALE GENOMIC DNA]</scope>
    <source>
        <strain evidence="1 2">VKM B-2647</strain>
    </source>
</reference>
<evidence type="ECO:0000313" key="2">
    <source>
        <dbReference type="Proteomes" id="UP000031967"/>
    </source>
</evidence>
<name>A0ABR5A4X1_9BACL</name>
<proteinExistence type="predicted"/>
<comment type="caution">
    <text evidence="1">The sequence shown here is derived from an EMBL/GenBank/DDBJ whole genome shotgun (WGS) entry which is preliminary data.</text>
</comment>
<organism evidence="1 2">
    <name type="scientific">Gordoniibacillus kamchatkensis</name>
    <dbReference type="NCBI Taxonomy" id="1590651"/>
    <lineage>
        <taxon>Bacteria</taxon>
        <taxon>Bacillati</taxon>
        <taxon>Bacillota</taxon>
        <taxon>Bacilli</taxon>
        <taxon>Bacillales</taxon>
        <taxon>Paenibacillaceae</taxon>
        <taxon>Gordoniibacillus</taxon>
    </lineage>
</organism>
<gene>
    <name evidence="1" type="ORF">SD70_31895</name>
</gene>
<sequence length="171" mass="18397">MPPPLMLAGMKPELLLVLRRSCGQQLANPFLQTADRHVQLLQLCGRLLQLRGETPLLFPLGLQQLVLLLPAAQRQQGRGGGLLPGTRELRTGRSGDFGSVCIGLRRRRLQSEPLGSFGGEGVGIRLQRGEPGVQGVAALCIGLRRRRLQSEPLGSFGGEGVGIRLQRGEPG</sequence>
<dbReference type="EMBL" id="JXAK01000116">
    <property type="protein sequence ID" value="KIL36090.1"/>
    <property type="molecule type" value="Genomic_DNA"/>
</dbReference>
<protein>
    <submittedName>
        <fullName evidence="1">Uncharacterized protein</fullName>
    </submittedName>
</protein>
<dbReference type="Proteomes" id="UP000031967">
    <property type="component" value="Unassembled WGS sequence"/>
</dbReference>